<sequence length="159" mass="16106">MAAYQTTYTNAPAKGVPGLVANEEKCNKISRTVANAEGIVFGAPGFRIAGAGNDHKVAATGTLFLGLAVLSAAVPPVATGSTLIDGYPQDFTGAFMTDGQMYVTAGAAVVPGDDVYYVAATNRYVTTAAAGAVLIPGAFFDTTGANGDIVEISLKHRSA</sequence>
<proteinExistence type="predicted"/>
<dbReference type="EMBL" id="JPQU01000109">
    <property type="protein sequence ID" value="KFE50138.1"/>
    <property type="molecule type" value="Genomic_DNA"/>
</dbReference>
<evidence type="ECO:0000313" key="2">
    <source>
        <dbReference type="Proteomes" id="UP000028631"/>
    </source>
</evidence>
<dbReference type="PATRIC" id="fig|317.175.peg.5427"/>
<dbReference type="OrthoDB" id="7570830at2"/>
<accession>A0A085V3X5</accession>
<dbReference type="InterPro" id="IPR054438">
    <property type="entry name" value="Struct_cement_gp24/gp6"/>
</dbReference>
<comment type="caution">
    <text evidence="1">The sequence shown here is derived from an EMBL/GenBank/DDBJ whole genome shotgun (WGS) entry which is preliminary data.</text>
</comment>
<evidence type="ECO:0000313" key="1">
    <source>
        <dbReference type="EMBL" id="KFE50138.1"/>
    </source>
</evidence>
<dbReference type="Pfam" id="PF22758">
    <property type="entry name" value="Phage_cement"/>
    <property type="match status" value="1"/>
</dbReference>
<gene>
    <name evidence="1" type="ORF">IV01_26050</name>
</gene>
<protein>
    <recommendedName>
        <fullName evidence="3">DUF2190 family protein</fullName>
    </recommendedName>
</protein>
<reference evidence="1 2" key="1">
    <citation type="submission" date="2014-07" db="EMBL/GenBank/DDBJ databases">
        <title>Draft Genome Sequences of Environmental Pseudomonas syringae strains.</title>
        <authorList>
            <person name="Baltrus D.A."/>
            <person name="Berge O."/>
            <person name="Morris C."/>
        </authorList>
    </citation>
    <scope>NUCLEOTIDE SEQUENCE [LARGE SCALE GENOMIC DNA]</scope>
    <source>
        <strain evidence="1 2">GAW0119</strain>
    </source>
</reference>
<dbReference type="RefSeq" id="WP_032631980.1">
    <property type="nucleotide sequence ID" value="NZ_JPQU01000109.1"/>
</dbReference>
<dbReference type="Proteomes" id="UP000028631">
    <property type="component" value="Unassembled WGS sequence"/>
</dbReference>
<keyword evidence="2" id="KW-1185">Reference proteome</keyword>
<dbReference type="AlphaFoldDB" id="A0A085V3X5"/>
<evidence type="ECO:0008006" key="3">
    <source>
        <dbReference type="Google" id="ProtNLM"/>
    </source>
</evidence>
<organism evidence="1 2">
    <name type="scientific">Pseudomonas syringae</name>
    <dbReference type="NCBI Taxonomy" id="317"/>
    <lineage>
        <taxon>Bacteria</taxon>
        <taxon>Pseudomonadati</taxon>
        <taxon>Pseudomonadota</taxon>
        <taxon>Gammaproteobacteria</taxon>
        <taxon>Pseudomonadales</taxon>
        <taxon>Pseudomonadaceae</taxon>
        <taxon>Pseudomonas</taxon>
    </lineage>
</organism>
<name>A0A085V3X5_PSESX</name>